<comment type="caution">
    <text evidence="1">The sequence shown here is derived from an EMBL/GenBank/DDBJ whole genome shotgun (WGS) entry which is preliminary data.</text>
</comment>
<dbReference type="AlphaFoldDB" id="A0A7C1X0N9"/>
<sequence>MKGAIRRLGSARLELALVPKGAGWIAVPGPLGEEVAGILADESRCYGCETLPAIAARSLSPEELAQIPELWERAFAAARALQGNVSRTIVGVRPSLSGGLVLEVSGLPDAQMPEEERALSELLRQPVRLVAVAVQSHYGGLGRPRGGDDLAERALVRLLTGSPSLPGGFPRIGTRVETSQGIGTVVSVQTRNRTALVQVGDETVRLSIEELRISERGD</sequence>
<name>A0A7C1X0N9_THERO</name>
<gene>
    <name evidence="1" type="ORF">ENP47_07145</name>
</gene>
<evidence type="ECO:0000313" key="1">
    <source>
        <dbReference type="EMBL" id="HEF65356.1"/>
    </source>
</evidence>
<organism evidence="1">
    <name type="scientific">Thermomicrobium roseum</name>
    <dbReference type="NCBI Taxonomy" id="500"/>
    <lineage>
        <taxon>Bacteria</taxon>
        <taxon>Pseudomonadati</taxon>
        <taxon>Thermomicrobiota</taxon>
        <taxon>Thermomicrobia</taxon>
        <taxon>Thermomicrobiales</taxon>
        <taxon>Thermomicrobiaceae</taxon>
        <taxon>Thermomicrobium</taxon>
    </lineage>
</organism>
<accession>A0A7C1X0N9</accession>
<reference evidence="1" key="1">
    <citation type="journal article" date="2020" name="mSystems">
        <title>Genome- and Community-Level Interaction Insights into Carbon Utilization and Element Cycling Functions of Hydrothermarchaeota in Hydrothermal Sediment.</title>
        <authorList>
            <person name="Zhou Z."/>
            <person name="Liu Y."/>
            <person name="Xu W."/>
            <person name="Pan J."/>
            <person name="Luo Z.H."/>
            <person name="Li M."/>
        </authorList>
    </citation>
    <scope>NUCLEOTIDE SEQUENCE [LARGE SCALE GENOMIC DNA]</scope>
    <source>
        <strain evidence="1">SpSt-222</strain>
    </source>
</reference>
<proteinExistence type="predicted"/>
<protein>
    <submittedName>
        <fullName evidence="1">Uncharacterized protein</fullName>
    </submittedName>
</protein>
<dbReference type="EMBL" id="DSJL01000011">
    <property type="protein sequence ID" value="HEF65356.1"/>
    <property type="molecule type" value="Genomic_DNA"/>
</dbReference>